<evidence type="ECO:0000313" key="1">
    <source>
        <dbReference type="EMBL" id="KAJ9150748.1"/>
    </source>
</evidence>
<organism evidence="1 2">
    <name type="scientific">Pleurostoma richardsiae</name>
    <dbReference type="NCBI Taxonomy" id="41990"/>
    <lineage>
        <taxon>Eukaryota</taxon>
        <taxon>Fungi</taxon>
        <taxon>Dikarya</taxon>
        <taxon>Ascomycota</taxon>
        <taxon>Pezizomycotina</taxon>
        <taxon>Sordariomycetes</taxon>
        <taxon>Sordariomycetidae</taxon>
        <taxon>Calosphaeriales</taxon>
        <taxon>Pleurostomataceae</taxon>
        <taxon>Pleurostoma</taxon>
    </lineage>
</organism>
<sequence length="136" mass="14269">MADPIPVAAYGRNAQVTEAIRAKLLPDFDIVHSCLDLSAAEAELPLLCAGELDTTAVSGLGSNAALPVTDRKVPKAILLGGGIPDEEVERLSELIKAKAPNINLVRVTKEDVLSAGASGPDPDVITRIYREKMAAL</sequence>
<gene>
    <name evidence="1" type="ORF">NKR23_g3531</name>
</gene>
<dbReference type="EMBL" id="JANBVO010000007">
    <property type="protein sequence ID" value="KAJ9150748.1"/>
    <property type="molecule type" value="Genomic_DNA"/>
</dbReference>
<dbReference type="Proteomes" id="UP001174694">
    <property type="component" value="Unassembled WGS sequence"/>
</dbReference>
<reference evidence="1" key="1">
    <citation type="submission" date="2022-07" db="EMBL/GenBank/DDBJ databases">
        <title>Fungi with potential for degradation of polypropylene.</title>
        <authorList>
            <person name="Gostincar C."/>
        </authorList>
    </citation>
    <scope>NUCLEOTIDE SEQUENCE</scope>
    <source>
        <strain evidence="1">EXF-13308</strain>
    </source>
</reference>
<proteinExistence type="predicted"/>
<keyword evidence="2" id="KW-1185">Reference proteome</keyword>
<protein>
    <submittedName>
        <fullName evidence="1">Uncharacterized protein</fullName>
    </submittedName>
</protein>
<comment type="caution">
    <text evidence="1">The sequence shown here is derived from an EMBL/GenBank/DDBJ whole genome shotgun (WGS) entry which is preliminary data.</text>
</comment>
<evidence type="ECO:0000313" key="2">
    <source>
        <dbReference type="Proteomes" id="UP001174694"/>
    </source>
</evidence>
<dbReference type="AlphaFoldDB" id="A0AA38RYJ1"/>
<accession>A0AA38RYJ1</accession>
<name>A0AA38RYJ1_9PEZI</name>